<evidence type="ECO:0000256" key="1">
    <source>
        <dbReference type="SAM" id="Coils"/>
    </source>
</evidence>
<evidence type="ECO:0000256" key="2">
    <source>
        <dbReference type="SAM" id="MobiDB-lite"/>
    </source>
</evidence>
<dbReference type="AlphaFoldDB" id="A0A2A4T0T9"/>
<proteinExistence type="predicted"/>
<feature type="transmembrane region" description="Helical" evidence="3">
    <location>
        <begin position="550"/>
        <end position="572"/>
    </location>
</feature>
<evidence type="ECO:0000313" key="5">
    <source>
        <dbReference type="Proteomes" id="UP000218113"/>
    </source>
</evidence>
<feature type="compositionally biased region" description="Low complexity" evidence="2">
    <location>
        <begin position="441"/>
        <end position="460"/>
    </location>
</feature>
<accession>A0A2A4T0T9</accession>
<protein>
    <submittedName>
        <fullName evidence="4">Uncharacterized protein</fullName>
    </submittedName>
</protein>
<feature type="coiled-coil region" evidence="1">
    <location>
        <begin position="335"/>
        <end position="362"/>
    </location>
</feature>
<comment type="caution">
    <text evidence="4">The sequence shown here is derived from an EMBL/GenBank/DDBJ whole genome shotgun (WGS) entry which is preliminary data.</text>
</comment>
<dbReference type="EMBL" id="NVSR01000066">
    <property type="protein sequence ID" value="PCI27260.1"/>
    <property type="molecule type" value="Genomic_DNA"/>
</dbReference>
<sequence length="576" mass="62413">MLYSDIACVGDNKLVLRLDTTGVDSCVSNTYVSNDSDGCNLINNTYSTSTYVELGSGCYGGIAYYDANYKTIRNDTKLYDIVPECVSPKYSVEGSNVCIDPEYCSLDELWDRGSHTCIPSNDGDPECPIQFVWNSDTDMCWADFDNDGVSDEDEISAGSDPNDGSSTPDNIEGTETDKSKCDTYPTNPDALGWQIVAQSSNFVCITDTLNRYPTVDGSSTFYSKMDSYVCTPKCLGFLSSCVNGKLYSYASRGCVSPDNPENTACVEKPKIVEIYDGVCYDVYYCETTDLYNRRIISSSQVGCTVGSDSNVTQGDTGNQMLDAINNSKVATEAKQDRTNDLLDLENQKLEKIKEKLDTVASKIDTTNTKLDTVASKIDTSNVKLDTIASKIDALNTTTNNLSVNINSTTSAINDASAINSSENASLLEALNGIKDGIDGLNDSNGTGTSTGTGDSNTTGTEDSNGTGLVDLEGALDGYDSILDEFIEFKDNIKSDYENVKTSYENTKSMLDTGIVVPVPTAQTSCNTPLSFRGKTYEFDTCKKVSPYSGFFYNIVYLLGLFSVMVAGSKLFLGMRE</sequence>
<name>A0A2A4T0T9_9DELT</name>
<dbReference type="Proteomes" id="UP000218113">
    <property type="component" value="Unassembled WGS sequence"/>
</dbReference>
<keyword evidence="3" id="KW-0812">Transmembrane</keyword>
<evidence type="ECO:0000256" key="3">
    <source>
        <dbReference type="SAM" id="Phobius"/>
    </source>
</evidence>
<reference evidence="5" key="1">
    <citation type="submission" date="2017-08" db="EMBL/GenBank/DDBJ databases">
        <title>A dynamic microbial community with high functional redundancy inhabits the cold, oxic subseafloor aquifer.</title>
        <authorList>
            <person name="Tully B.J."/>
            <person name="Wheat C.G."/>
            <person name="Glazer B.T."/>
            <person name="Huber J.A."/>
        </authorList>
    </citation>
    <scope>NUCLEOTIDE SEQUENCE [LARGE SCALE GENOMIC DNA]</scope>
</reference>
<keyword evidence="1" id="KW-0175">Coiled coil</keyword>
<dbReference type="Gene3D" id="1.10.287.1490">
    <property type="match status" value="1"/>
</dbReference>
<organism evidence="4 5">
    <name type="scientific">SAR324 cluster bacterium</name>
    <dbReference type="NCBI Taxonomy" id="2024889"/>
    <lineage>
        <taxon>Bacteria</taxon>
        <taxon>Deltaproteobacteria</taxon>
        <taxon>SAR324 cluster</taxon>
    </lineage>
</organism>
<gene>
    <name evidence="4" type="ORF">COB67_08890</name>
</gene>
<keyword evidence="3" id="KW-1133">Transmembrane helix</keyword>
<evidence type="ECO:0000313" key="4">
    <source>
        <dbReference type="EMBL" id="PCI27260.1"/>
    </source>
</evidence>
<feature type="region of interest" description="Disordered" evidence="2">
    <location>
        <begin position="151"/>
        <end position="180"/>
    </location>
</feature>
<feature type="region of interest" description="Disordered" evidence="2">
    <location>
        <begin position="440"/>
        <end position="466"/>
    </location>
</feature>
<keyword evidence="3" id="KW-0472">Membrane</keyword>